<dbReference type="PANTHER" id="PTHR16027:SF6">
    <property type="entry name" value="DILUTE DOMAIN-CONTAINING PROTEIN"/>
    <property type="match status" value="1"/>
</dbReference>
<feature type="region of interest" description="Disordered" evidence="2">
    <location>
        <begin position="1048"/>
        <end position="1098"/>
    </location>
</feature>
<dbReference type="InterPro" id="IPR002110">
    <property type="entry name" value="Ankyrin_rpt"/>
</dbReference>
<dbReference type="GO" id="GO:0051020">
    <property type="term" value="F:GTPase binding"/>
    <property type="evidence" value="ECO:0007669"/>
    <property type="project" value="TreeGrafter"/>
</dbReference>
<evidence type="ECO:0000256" key="2">
    <source>
        <dbReference type="SAM" id="MobiDB-lite"/>
    </source>
</evidence>
<dbReference type="EMBL" id="FQNC01000046">
    <property type="protein sequence ID" value="SGY68054.1"/>
    <property type="molecule type" value="Genomic_DNA"/>
</dbReference>
<dbReference type="PROSITE" id="PS50088">
    <property type="entry name" value="ANK_REPEAT"/>
    <property type="match status" value="2"/>
</dbReference>
<feature type="compositionally biased region" description="Polar residues" evidence="2">
    <location>
        <begin position="56"/>
        <end position="68"/>
    </location>
</feature>
<feature type="domain" description="Dilute" evidence="3">
    <location>
        <begin position="525"/>
        <end position="824"/>
    </location>
</feature>
<evidence type="ECO:0000256" key="1">
    <source>
        <dbReference type="PROSITE-ProRule" id="PRU00023"/>
    </source>
</evidence>
<feature type="compositionally biased region" description="Polar residues" evidence="2">
    <location>
        <begin position="364"/>
        <end position="373"/>
    </location>
</feature>
<feature type="compositionally biased region" description="Acidic residues" evidence="2">
    <location>
        <begin position="1057"/>
        <end position="1067"/>
    </location>
</feature>
<dbReference type="CDD" id="cd15473">
    <property type="entry name" value="Myo5p-like_CBD_DIL_ANK"/>
    <property type="match status" value="1"/>
</dbReference>
<feature type="region of interest" description="Disordered" evidence="2">
    <location>
        <begin position="364"/>
        <end position="385"/>
    </location>
</feature>
<dbReference type="PROSITE" id="PS50297">
    <property type="entry name" value="ANK_REP_REGION"/>
    <property type="match status" value="2"/>
</dbReference>
<accession>A0A2X0M911</accession>
<feature type="compositionally biased region" description="Low complexity" evidence="2">
    <location>
        <begin position="20"/>
        <end position="37"/>
    </location>
</feature>
<dbReference type="InterPro" id="IPR037986">
    <property type="entry name" value="Myo5p-like_CBD_DIL"/>
</dbReference>
<dbReference type="Pfam" id="PF01843">
    <property type="entry name" value="DIL"/>
    <property type="match status" value="1"/>
</dbReference>
<keyword evidence="5" id="KW-1185">Reference proteome</keyword>
<dbReference type="Gene3D" id="1.25.40.20">
    <property type="entry name" value="Ankyrin repeat-containing domain"/>
    <property type="match status" value="1"/>
</dbReference>
<dbReference type="SMART" id="SM00248">
    <property type="entry name" value="ANK"/>
    <property type="match status" value="3"/>
</dbReference>
<name>A0A2X0M911_9BASI</name>
<feature type="region of interest" description="Disordered" evidence="2">
    <location>
        <begin position="429"/>
        <end position="461"/>
    </location>
</feature>
<feature type="repeat" description="ANK" evidence="1">
    <location>
        <begin position="239"/>
        <end position="271"/>
    </location>
</feature>
<evidence type="ECO:0000259" key="3">
    <source>
        <dbReference type="PROSITE" id="PS51126"/>
    </source>
</evidence>
<feature type="region of interest" description="Disordered" evidence="2">
    <location>
        <begin position="1"/>
        <end position="79"/>
    </location>
</feature>
<dbReference type="InterPro" id="IPR002710">
    <property type="entry name" value="Dilute_dom"/>
</dbReference>
<dbReference type="PROSITE" id="PS51126">
    <property type="entry name" value="DILUTE"/>
    <property type="match status" value="1"/>
</dbReference>
<dbReference type="AlphaFoldDB" id="A0A2X0M911"/>
<feature type="compositionally biased region" description="Polar residues" evidence="2">
    <location>
        <begin position="1"/>
        <end position="11"/>
    </location>
</feature>
<evidence type="ECO:0000313" key="4">
    <source>
        <dbReference type="EMBL" id="SGY68054.1"/>
    </source>
</evidence>
<protein>
    <submittedName>
        <fullName evidence="4">BQ5605_C004g02843 protein</fullName>
    </submittedName>
</protein>
<feature type="repeat" description="ANK" evidence="1">
    <location>
        <begin position="272"/>
        <end position="304"/>
    </location>
</feature>
<feature type="compositionally biased region" description="Low complexity" evidence="2">
    <location>
        <begin position="69"/>
        <end position="79"/>
    </location>
</feature>
<dbReference type="STRING" id="796604.A0A2X0M911"/>
<dbReference type="Proteomes" id="UP000249464">
    <property type="component" value="Unassembled WGS sequence"/>
</dbReference>
<dbReference type="SMART" id="SM01132">
    <property type="entry name" value="DIL"/>
    <property type="match status" value="1"/>
</dbReference>
<sequence>MASTSVHQAESGTGAELDESSVVTSSTRGGSSRLVLPDSPPLPSSSSQFPPWSTSARSPRSTRMSPMASTSSVSSSTGDGVVESAASAAASAAARRWRHAAATNQSLYGQEDTAASTASTSILDVALLPLVPLPHHLAPYLTESSPLTPTEKRTLFTSCFLRAASANNHDTLEWLLSIPRDPTLSHAANAANHRRRFSAAGNIALESLAATTSLHLDETHNLPDDAPRKWVDIEAVDQGGNTALVLAAALGHSESVRTLVEGGASVAQGDNAGWTPLHWAVQNNDLAIAAYLLNHRASPNAHSKKGLTPRDLINRNEHGTAMMDVLDSADAMANERENDDSMLEEDGSSEIEEGRVMISGASSVSEGRASKTNAPPLFATGLGTPWPGGIEKLEKDRKAVEAQRMTELIAETAMYLELDAGLLGAKKSTETQSVSPILMGQLSTDDPESDEDEEPPPEFDWDGCSPDQMLVFTSEDLPILLDVVVSHFKPVRRRSHRMIPANALFLCARYAHRYGPPELFEELLVGAMERIEAALHDRPDDMAVSLFWLSNSLLLLYYLRKDTRLYNATELLRVHLADLINVLFVFILRNAEQRFDKVLDMAILEYEGLPGLEDVDFEDEWRFVKKLTGRKSKKAGMVKSSSARNIFGGNDVTISPLRTPNSTQAPPPPAEATPATVTAMLSSLLFVLQIYDLPPSIIVQAFSQLFYWIACELFNRLLTQKKHLCRSRAMQVRLNASALEEWARTNRLPRRIVSLHFAPLNHLLQWLQCLSSETSVDGIIGTIQNLHALNPSQLLRAARDYRYEVDETKIEPECTEYLKQIEKQWERSRIQKMTEEVINGGARTASPVPPSSRSNEKRGLLDEGAEIDSSPELGRSPALRPRPLTPVQRTNGGVTPPTSPQSAEAEILEKVTKMIDEVFSDPELFDSYTPSGAAEAFGELLNSKYMLPFALPTSADLLLHFDSPDAFGAFATPTWGSVAGSHSHAGSIVDPMSPSKASHASNTAASDVGSIIIRTAFAPVLPEEFFNLLDAAKRRARVGNNVAEDLAGGWRSRLPSSDDEEDEDPEEGNASSGAVDGERAFDSVDVDATPRLPSSATM</sequence>
<feature type="region of interest" description="Disordered" evidence="2">
    <location>
        <begin position="982"/>
        <end position="1001"/>
    </location>
</feature>
<organism evidence="4 5">
    <name type="scientific">Microbotryum silenes-dioicae</name>
    <dbReference type="NCBI Taxonomy" id="796604"/>
    <lineage>
        <taxon>Eukaryota</taxon>
        <taxon>Fungi</taxon>
        <taxon>Dikarya</taxon>
        <taxon>Basidiomycota</taxon>
        <taxon>Pucciniomycotina</taxon>
        <taxon>Microbotryomycetes</taxon>
        <taxon>Microbotryales</taxon>
        <taxon>Microbotryaceae</taxon>
        <taxon>Microbotryum</taxon>
    </lineage>
</organism>
<dbReference type="InterPro" id="IPR036770">
    <property type="entry name" value="Ankyrin_rpt-contain_sf"/>
</dbReference>
<dbReference type="InterPro" id="IPR052072">
    <property type="entry name" value="Vascular_dev_regulator"/>
</dbReference>
<feature type="compositionally biased region" description="Acidic residues" evidence="2">
    <location>
        <begin position="445"/>
        <end position="461"/>
    </location>
</feature>
<dbReference type="SUPFAM" id="SSF48403">
    <property type="entry name" value="Ankyrin repeat"/>
    <property type="match status" value="1"/>
</dbReference>
<feature type="region of interest" description="Disordered" evidence="2">
    <location>
        <begin position="837"/>
        <end position="903"/>
    </location>
</feature>
<dbReference type="PANTHER" id="PTHR16027">
    <property type="entry name" value="DILUTE DOMAIN-CONTAINING PROTEIN YPR089W"/>
    <property type="match status" value="1"/>
</dbReference>
<proteinExistence type="predicted"/>
<dbReference type="Pfam" id="PF12796">
    <property type="entry name" value="Ank_2"/>
    <property type="match status" value="1"/>
</dbReference>
<gene>
    <name evidence="4" type="primary">BQ5605_C004g02843</name>
    <name evidence="4" type="ORF">BQ5605_C004G02843</name>
</gene>
<evidence type="ECO:0000313" key="5">
    <source>
        <dbReference type="Proteomes" id="UP000249464"/>
    </source>
</evidence>
<keyword evidence="1" id="KW-0040">ANK repeat</keyword>
<reference evidence="4 5" key="1">
    <citation type="submission" date="2016-11" db="EMBL/GenBank/DDBJ databases">
        <authorList>
            <person name="Jaros S."/>
            <person name="Januszkiewicz K."/>
            <person name="Wedrychowicz H."/>
        </authorList>
    </citation>
    <scope>NUCLEOTIDE SEQUENCE [LARGE SCALE GENOMIC DNA]</scope>
</reference>
<feature type="compositionally biased region" description="Low complexity" evidence="2">
    <location>
        <begin position="44"/>
        <end position="55"/>
    </location>
</feature>